<evidence type="ECO:0000313" key="2">
    <source>
        <dbReference type="Proteomes" id="UP000887458"/>
    </source>
</evidence>
<dbReference type="Proteomes" id="UP000887458">
    <property type="component" value="Unassembled WGS sequence"/>
</dbReference>
<reference evidence="1 2" key="1">
    <citation type="journal article" date="2018" name="J. Allergy Clin. Immunol.">
        <title>High-quality assembly of Dermatophagoides pteronyssinus genome and transcriptome reveals a wide range of novel allergens.</title>
        <authorList>
            <person name="Liu X.Y."/>
            <person name="Yang K.Y."/>
            <person name="Wang M.Q."/>
            <person name="Kwok J.S."/>
            <person name="Zeng X."/>
            <person name="Yang Z."/>
            <person name="Xiao X.J."/>
            <person name="Lau C.P."/>
            <person name="Li Y."/>
            <person name="Huang Z.M."/>
            <person name="Ba J.G."/>
            <person name="Yim A.K."/>
            <person name="Ouyang C.Y."/>
            <person name="Ngai S.M."/>
            <person name="Chan T.F."/>
            <person name="Leung E.L."/>
            <person name="Liu L."/>
            <person name="Liu Z.G."/>
            <person name="Tsui S.K."/>
        </authorList>
    </citation>
    <scope>NUCLEOTIDE SEQUENCE [LARGE SCALE GENOMIC DNA]</scope>
    <source>
        <strain evidence="1">Derp</strain>
    </source>
</reference>
<name>A0ABQ8JVX8_DERPT</name>
<evidence type="ECO:0000313" key="1">
    <source>
        <dbReference type="EMBL" id="KAH9426763.1"/>
    </source>
</evidence>
<reference evidence="1 2" key="2">
    <citation type="journal article" date="2022" name="Mol. Biol. Evol.">
        <title>Comparative Genomics Reveals Insights into the Divergent Evolution of Astigmatic Mites and Household Pest Adaptations.</title>
        <authorList>
            <person name="Xiong Q."/>
            <person name="Wan A.T."/>
            <person name="Liu X."/>
            <person name="Fung C.S."/>
            <person name="Xiao X."/>
            <person name="Malainual N."/>
            <person name="Hou J."/>
            <person name="Wang L."/>
            <person name="Wang M."/>
            <person name="Yang K.Y."/>
            <person name="Cui Y."/>
            <person name="Leung E.L."/>
            <person name="Nong W."/>
            <person name="Shin S.K."/>
            <person name="Au S.W."/>
            <person name="Jeong K.Y."/>
            <person name="Chew F.T."/>
            <person name="Hui J.H."/>
            <person name="Leung T.F."/>
            <person name="Tungtrongchitr A."/>
            <person name="Zhong N."/>
            <person name="Liu Z."/>
            <person name="Tsui S.K."/>
        </authorList>
    </citation>
    <scope>NUCLEOTIDE SEQUENCE [LARGE SCALE GENOMIC DNA]</scope>
    <source>
        <strain evidence="1">Derp</strain>
    </source>
</reference>
<proteinExistence type="predicted"/>
<comment type="caution">
    <text evidence="1">The sequence shown here is derived from an EMBL/GenBank/DDBJ whole genome shotgun (WGS) entry which is preliminary data.</text>
</comment>
<accession>A0ABQ8JVX8</accession>
<organism evidence="1 2">
    <name type="scientific">Dermatophagoides pteronyssinus</name>
    <name type="common">European house dust mite</name>
    <dbReference type="NCBI Taxonomy" id="6956"/>
    <lineage>
        <taxon>Eukaryota</taxon>
        <taxon>Metazoa</taxon>
        <taxon>Ecdysozoa</taxon>
        <taxon>Arthropoda</taxon>
        <taxon>Chelicerata</taxon>
        <taxon>Arachnida</taxon>
        <taxon>Acari</taxon>
        <taxon>Acariformes</taxon>
        <taxon>Sarcoptiformes</taxon>
        <taxon>Astigmata</taxon>
        <taxon>Psoroptidia</taxon>
        <taxon>Analgoidea</taxon>
        <taxon>Pyroglyphidae</taxon>
        <taxon>Dermatophagoidinae</taxon>
        <taxon>Dermatophagoides</taxon>
    </lineage>
</organism>
<keyword evidence="2" id="KW-1185">Reference proteome</keyword>
<sequence>MITYHSRGISISEAIDNNMNLSLIVYASESLKCWYLSTIDTFITITRSNNPHSILLRKVSINL</sequence>
<dbReference type="EMBL" id="NJHN03000008">
    <property type="protein sequence ID" value="KAH9426763.1"/>
    <property type="molecule type" value="Genomic_DNA"/>
</dbReference>
<gene>
    <name evidence="1" type="ORF">DERP_002863</name>
</gene>
<protein>
    <submittedName>
        <fullName evidence="1">Uncharacterized protein</fullName>
    </submittedName>
</protein>